<dbReference type="Proteomes" id="UP001222770">
    <property type="component" value="Unassembled WGS sequence"/>
</dbReference>
<evidence type="ECO:0000256" key="1">
    <source>
        <dbReference type="SAM" id="SignalP"/>
    </source>
</evidence>
<feature type="chain" id="PRO_5045526121" evidence="1">
    <location>
        <begin position="21"/>
        <end position="228"/>
    </location>
</feature>
<dbReference type="RefSeq" id="WP_277276625.1">
    <property type="nucleotide sequence ID" value="NZ_JAROCY010000006.1"/>
</dbReference>
<reference evidence="2 3" key="1">
    <citation type="submission" date="2023-03" db="EMBL/GenBank/DDBJ databases">
        <title>Novosphingobium cyanobacteriorum sp. nov., isolated from a eutrophic reservoir during the Microcystis bloom period.</title>
        <authorList>
            <person name="Kang M."/>
            <person name="Le V."/>
            <person name="Ko S.-R."/>
            <person name="Lee S.-A."/>
            <person name="Ahn C.-Y."/>
        </authorList>
    </citation>
    <scope>NUCLEOTIDE SEQUENCE [LARGE SCALE GENOMIC DNA]</scope>
    <source>
        <strain evidence="2 3">HBC54</strain>
    </source>
</reference>
<evidence type="ECO:0000313" key="3">
    <source>
        <dbReference type="Proteomes" id="UP001222770"/>
    </source>
</evidence>
<sequence>MRPLALVAALSAALPAPAFAADAPAQALTDVHRTELRCAAAFALAANAQAQGDEAAQGLPPLAVRGKRYFTMVGQQVMEQAGMTREQVRDLLTADATAIQQAAATDPASALTSAVKPCLASLEAKVPPLKTPDLLQCSAILSLAFDEVHAREGMSDAAKDMKTLATVLAAREHEALVAQGRSNDEADATLAKAHDAMLAEATDSAGGVEKYDIDHCYDLARPDAKSHY</sequence>
<protein>
    <submittedName>
        <fullName evidence="2">Uncharacterized protein</fullName>
    </submittedName>
</protein>
<dbReference type="EMBL" id="JAROCY010000006">
    <property type="protein sequence ID" value="MDF8333188.1"/>
    <property type="molecule type" value="Genomic_DNA"/>
</dbReference>
<keyword evidence="1" id="KW-0732">Signal</keyword>
<feature type="signal peptide" evidence="1">
    <location>
        <begin position="1"/>
        <end position="20"/>
    </location>
</feature>
<keyword evidence="3" id="KW-1185">Reference proteome</keyword>
<evidence type="ECO:0000313" key="2">
    <source>
        <dbReference type="EMBL" id="MDF8333188.1"/>
    </source>
</evidence>
<name>A0ABT6CI42_9SPHN</name>
<organism evidence="2 3">
    <name type="scientific">Novosphingobium cyanobacteriorum</name>
    <dbReference type="NCBI Taxonomy" id="3024215"/>
    <lineage>
        <taxon>Bacteria</taxon>
        <taxon>Pseudomonadati</taxon>
        <taxon>Pseudomonadota</taxon>
        <taxon>Alphaproteobacteria</taxon>
        <taxon>Sphingomonadales</taxon>
        <taxon>Sphingomonadaceae</taxon>
        <taxon>Novosphingobium</taxon>
    </lineage>
</organism>
<proteinExistence type="predicted"/>
<accession>A0ABT6CI42</accession>
<gene>
    <name evidence="2" type="ORF">POM99_08255</name>
</gene>
<comment type="caution">
    <text evidence="2">The sequence shown here is derived from an EMBL/GenBank/DDBJ whole genome shotgun (WGS) entry which is preliminary data.</text>
</comment>